<dbReference type="AlphaFoldDB" id="A0A5B7CIY5"/>
<accession>A0A5B7CIY5</accession>
<protein>
    <submittedName>
        <fullName evidence="2">Uncharacterized protein</fullName>
    </submittedName>
</protein>
<proteinExistence type="predicted"/>
<evidence type="ECO:0000256" key="1">
    <source>
        <dbReference type="SAM" id="MobiDB-lite"/>
    </source>
</evidence>
<name>A0A5B7CIY5_PORTR</name>
<feature type="region of interest" description="Disordered" evidence="1">
    <location>
        <begin position="45"/>
        <end position="66"/>
    </location>
</feature>
<gene>
    <name evidence="2" type="ORF">E2C01_001305</name>
</gene>
<dbReference type="Proteomes" id="UP000324222">
    <property type="component" value="Unassembled WGS sequence"/>
</dbReference>
<comment type="caution">
    <text evidence="2">The sequence shown here is derived from an EMBL/GenBank/DDBJ whole genome shotgun (WGS) entry which is preliminary data.</text>
</comment>
<dbReference type="EMBL" id="VSRR010000041">
    <property type="protein sequence ID" value="MPC08711.1"/>
    <property type="molecule type" value="Genomic_DNA"/>
</dbReference>
<reference evidence="2 3" key="1">
    <citation type="submission" date="2019-05" db="EMBL/GenBank/DDBJ databases">
        <title>Another draft genome of Portunus trituberculatus and its Hox gene families provides insights of decapod evolution.</title>
        <authorList>
            <person name="Jeong J.-H."/>
            <person name="Song I."/>
            <person name="Kim S."/>
            <person name="Choi T."/>
            <person name="Kim D."/>
            <person name="Ryu S."/>
            <person name="Kim W."/>
        </authorList>
    </citation>
    <scope>NUCLEOTIDE SEQUENCE [LARGE SCALE GENOMIC DNA]</scope>
    <source>
        <tissue evidence="2">Muscle</tissue>
    </source>
</reference>
<sequence length="66" mass="7561">MWRQQKPHNIRFCRNSLVFKACGDAGPPTRHSHCFSTLNASNHFLSLPPPRKATPSPLRRPHQPPH</sequence>
<keyword evidence="3" id="KW-1185">Reference proteome</keyword>
<evidence type="ECO:0000313" key="2">
    <source>
        <dbReference type="EMBL" id="MPC08711.1"/>
    </source>
</evidence>
<evidence type="ECO:0000313" key="3">
    <source>
        <dbReference type="Proteomes" id="UP000324222"/>
    </source>
</evidence>
<organism evidence="2 3">
    <name type="scientific">Portunus trituberculatus</name>
    <name type="common">Swimming crab</name>
    <name type="synonym">Neptunus trituberculatus</name>
    <dbReference type="NCBI Taxonomy" id="210409"/>
    <lineage>
        <taxon>Eukaryota</taxon>
        <taxon>Metazoa</taxon>
        <taxon>Ecdysozoa</taxon>
        <taxon>Arthropoda</taxon>
        <taxon>Crustacea</taxon>
        <taxon>Multicrustacea</taxon>
        <taxon>Malacostraca</taxon>
        <taxon>Eumalacostraca</taxon>
        <taxon>Eucarida</taxon>
        <taxon>Decapoda</taxon>
        <taxon>Pleocyemata</taxon>
        <taxon>Brachyura</taxon>
        <taxon>Eubrachyura</taxon>
        <taxon>Portunoidea</taxon>
        <taxon>Portunidae</taxon>
        <taxon>Portuninae</taxon>
        <taxon>Portunus</taxon>
    </lineage>
</organism>